<feature type="region of interest" description="Disordered" evidence="7">
    <location>
        <begin position="390"/>
        <end position="426"/>
    </location>
</feature>
<reference evidence="9" key="2">
    <citation type="submission" date="2015-03" db="UniProtKB">
        <authorList>
            <consortium name="EnsemblPlants"/>
        </authorList>
    </citation>
    <scope>IDENTIFICATION</scope>
</reference>
<dbReference type="AlphaFoldDB" id="A0A0D3FSP8"/>
<evidence type="ECO:0000256" key="4">
    <source>
        <dbReference type="ARBA" id="ARBA00023163"/>
    </source>
</evidence>
<dbReference type="InterPro" id="IPR004827">
    <property type="entry name" value="bZIP"/>
</dbReference>
<evidence type="ECO:0000256" key="6">
    <source>
        <dbReference type="SAM" id="Coils"/>
    </source>
</evidence>
<keyword evidence="3" id="KW-0238">DNA-binding</keyword>
<sequence length="426" mass="46427">MEGEPSRRLSLLDRCDDGSEDPVVPPRVPTILNLASHHRLDRSKFLPLIHPAPARFISSTGSSFPPYSEPPPSAPMLEVGSGFGLEDLYSFFPNHFFSMESISLPPCDVVDVPPVIPLALRSGRSNQGLPSKLPLIEGHRRSHSDIPFGYSQEHPQMPPVASVKPEVTTIEGHQLEDVAAAALKDMGIQAWSPSGSIDKEVKSSGAGSTTHHCRSLSVDSFMMGNLNFGVVGQQMSSPPLLTTEVNVGGGEPIGSTASPFAAELANVKFTEDEKKKIVMDKSLSEIVLTDPRRVKRILNNRASATKSKEKKMKHVGELQRKLQVLQSETTTLGAQVTVMQRNNNELVSQNNELKTRLQAMDQLAQLGDALTSILAAEAQHLRAVVSEISDPNLPSGPHQQLSSDMDQLQQLLTQRQTSQIQQNQPQ</sequence>
<dbReference type="Pfam" id="PF07716">
    <property type="entry name" value="bZIP_2"/>
    <property type="match status" value="1"/>
</dbReference>
<dbReference type="GO" id="GO:0005634">
    <property type="term" value="C:nucleus"/>
    <property type="evidence" value="ECO:0007669"/>
    <property type="project" value="UniProtKB-SubCell"/>
</dbReference>
<organism evidence="9">
    <name type="scientific">Oryza barthii</name>
    <dbReference type="NCBI Taxonomy" id="65489"/>
    <lineage>
        <taxon>Eukaryota</taxon>
        <taxon>Viridiplantae</taxon>
        <taxon>Streptophyta</taxon>
        <taxon>Embryophyta</taxon>
        <taxon>Tracheophyta</taxon>
        <taxon>Spermatophyta</taxon>
        <taxon>Magnoliopsida</taxon>
        <taxon>Liliopsida</taxon>
        <taxon>Poales</taxon>
        <taxon>Poaceae</taxon>
        <taxon>BOP clade</taxon>
        <taxon>Oryzoideae</taxon>
        <taxon>Oryzeae</taxon>
        <taxon>Oryzinae</taxon>
        <taxon>Oryza</taxon>
    </lineage>
</organism>
<name>A0A0D3FSP8_9ORYZ</name>
<dbReference type="PROSITE" id="PS50217">
    <property type="entry name" value="BZIP"/>
    <property type="match status" value="1"/>
</dbReference>
<evidence type="ECO:0000259" key="8">
    <source>
        <dbReference type="PROSITE" id="PS50217"/>
    </source>
</evidence>
<comment type="subcellular location">
    <subcellularLocation>
        <location evidence="1">Nucleus</location>
    </subcellularLocation>
</comment>
<keyword evidence="4" id="KW-0804">Transcription</keyword>
<evidence type="ECO:0000256" key="1">
    <source>
        <dbReference type="ARBA" id="ARBA00004123"/>
    </source>
</evidence>
<dbReference type="PANTHER" id="PTHR13690">
    <property type="entry name" value="TRANSCRIPTION FACTOR POSF21-RELATED"/>
    <property type="match status" value="1"/>
</dbReference>
<feature type="compositionally biased region" description="Low complexity" evidence="7">
    <location>
        <begin position="399"/>
        <end position="426"/>
    </location>
</feature>
<dbReference type="PANTHER" id="PTHR13690:SF80">
    <property type="entry name" value="BZIP TRANSCRIPTION FACTOR FAMILY PROTEIN-RELATED"/>
    <property type="match status" value="1"/>
</dbReference>
<feature type="coiled-coil region" evidence="6">
    <location>
        <begin position="308"/>
        <end position="363"/>
    </location>
</feature>
<evidence type="ECO:0000256" key="3">
    <source>
        <dbReference type="ARBA" id="ARBA00023125"/>
    </source>
</evidence>
<evidence type="ECO:0000256" key="5">
    <source>
        <dbReference type="ARBA" id="ARBA00023242"/>
    </source>
</evidence>
<evidence type="ECO:0000256" key="2">
    <source>
        <dbReference type="ARBA" id="ARBA00023015"/>
    </source>
</evidence>
<dbReference type="SMART" id="SM00338">
    <property type="entry name" value="BRLZ"/>
    <property type="match status" value="1"/>
</dbReference>
<accession>A0A0D3FSP8</accession>
<feature type="compositionally biased region" description="Basic and acidic residues" evidence="7">
    <location>
        <begin position="1"/>
        <end position="17"/>
    </location>
</feature>
<protein>
    <recommendedName>
        <fullName evidence="8">BZIP domain-containing protein</fullName>
    </recommendedName>
</protein>
<dbReference type="EnsemblPlants" id="OBART04G03030.1">
    <property type="protein sequence ID" value="OBART04G03030.1"/>
    <property type="gene ID" value="OBART04G03030"/>
</dbReference>
<evidence type="ECO:0000313" key="10">
    <source>
        <dbReference type="Proteomes" id="UP000026960"/>
    </source>
</evidence>
<dbReference type="PaxDb" id="65489-OBART04G03030.1"/>
<dbReference type="Proteomes" id="UP000026960">
    <property type="component" value="Chromosome 4"/>
</dbReference>
<dbReference type="Gene3D" id="1.20.5.170">
    <property type="match status" value="1"/>
</dbReference>
<evidence type="ECO:0000256" key="7">
    <source>
        <dbReference type="SAM" id="MobiDB-lite"/>
    </source>
</evidence>
<dbReference type="eggNOG" id="ENOG502QRIA">
    <property type="taxonomic scope" value="Eukaryota"/>
</dbReference>
<dbReference type="EnsemblPlants" id="OBART04G03050.1">
    <property type="protein sequence ID" value="OBART04G03050.1"/>
    <property type="gene ID" value="OBART04G03050"/>
</dbReference>
<evidence type="ECO:0000313" key="9">
    <source>
        <dbReference type="EnsemblPlants" id="OBART04G03030.1"/>
    </source>
</evidence>
<dbReference type="HOGENOM" id="CLU_026205_4_1_1"/>
<keyword evidence="2" id="KW-0805">Transcription regulation</keyword>
<dbReference type="STRING" id="65489.A0A0D3FSP8"/>
<dbReference type="InterPro" id="IPR046347">
    <property type="entry name" value="bZIP_sf"/>
</dbReference>
<dbReference type="Gramene" id="OBART04G03050.1">
    <property type="protein sequence ID" value="OBART04G03050.1"/>
    <property type="gene ID" value="OBART04G03050"/>
</dbReference>
<feature type="domain" description="BZIP" evidence="8">
    <location>
        <begin position="290"/>
        <end position="353"/>
    </location>
</feature>
<dbReference type="InterPro" id="IPR044759">
    <property type="entry name" value="bZIP_RF2"/>
</dbReference>
<feature type="region of interest" description="Disordered" evidence="7">
    <location>
        <begin position="1"/>
        <end position="23"/>
    </location>
</feature>
<dbReference type="GO" id="GO:0003677">
    <property type="term" value="F:DNA binding"/>
    <property type="evidence" value="ECO:0007669"/>
    <property type="project" value="UniProtKB-KW"/>
</dbReference>
<keyword evidence="10" id="KW-1185">Reference proteome</keyword>
<keyword evidence="6" id="KW-0175">Coiled coil</keyword>
<dbReference type="GO" id="GO:0003700">
    <property type="term" value="F:DNA-binding transcription factor activity"/>
    <property type="evidence" value="ECO:0007669"/>
    <property type="project" value="InterPro"/>
</dbReference>
<dbReference type="SUPFAM" id="SSF57959">
    <property type="entry name" value="Leucine zipper domain"/>
    <property type="match status" value="1"/>
</dbReference>
<keyword evidence="5" id="KW-0539">Nucleus</keyword>
<proteinExistence type="predicted"/>
<dbReference type="Gramene" id="OBART04G03030.1">
    <property type="protein sequence ID" value="OBART04G03030.1"/>
    <property type="gene ID" value="OBART04G03030"/>
</dbReference>
<reference evidence="9" key="1">
    <citation type="journal article" date="2009" name="Rice">
        <title>De Novo Next Generation Sequencing of Plant Genomes.</title>
        <authorList>
            <person name="Rounsley S."/>
            <person name="Marri P.R."/>
            <person name="Yu Y."/>
            <person name="He R."/>
            <person name="Sisneros N."/>
            <person name="Goicoechea J.L."/>
            <person name="Lee S.J."/>
            <person name="Angelova A."/>
            <person name="Kudrna D."/>
            <person name="Luo M."/>
            <person name="Affourtit J."/>
            <person name="Desany B."/>
            <person name="Knight J."/>
            <person name="Niazi F."/>
            <person name="Egholm M."/>
            <person name="Wing R.A."/>
        </authorList>
    </citation>
    <scope>NUCLEOTIDE SEQUENCE [LARGE SCALE GENOMIC DNA]</scope>
    <source>
        <strain evidence="9">IRGC 105608</strain>
    </source>
</reference>
<dbReference type="CDD" id="cd14703">
    <property type="entry name" value="bZIP_plant_RF2"/>
    <property type="match status" value="1"/>
</dbReference>